<name>A0A8X6FUN7_TRICU</name>
<reference evidence="1" key="1">
    <citation type="submission" date="2020-07" db="EMBL/GenBank/DDBJ databases">
        <title>Multicomponent nature underlies the extraordinary mechanical properties of spider dragline silk.</title>
        <authorList>
            <person name="Kono N."/>
            <person name="Nakamura H."/>
            <person name="Mori M."/>
            <person name="Yoshida Y."/>
            <person name="Ohtoshi R."/>
            <person name="Malay A.D."/>
            <person name="Moran D.A.P."/>
            <person name="Tomita M."/>
            <person name="Numata K."/>
            <person name="Arakawa K."/>
        </authorList>
    </citation>
    <scope>NUCLEOTIDE SEQUENCE</scope>
</reference>
<gene>
    <name evidence="1" type="ORF">TNCT_358431</name>
</gene>
<comment type="caution">
    <text evidence="1">The sequence shown here is derived from an EMBL/GenBank/DDBJ whole genome shotgun (WGS) entry which is preliminary data.</text>
</comment>
<evidence type="ECO:0000313" key="1">
    <source>
        <dbReference type="EMBL" id="GFQ89201.1"/>
    </source>
</evidence>
<accession>A0A8X6FUN7</accession>
<dbReference type="Proteomes" id="UP000887116">
    <property type="component" value="Unassembled WGS sequence"/>
</dbReference>
<evidence type="ECO:0000313" key="2">
    <source>
        <dbReference type="Proteomes" id="UP000887116"/>
    </source>
</evidence>
<proteinExistence type="predicted"/>
<keyword evidence="2" id="KW-1185">Reference proteome</keyword>
<protein>
    <submittedName>
        <fullName evidence="1">Uncharacterized protein</fullName>
    </submittedName>
</protein>
<dbReference type="AlphaFoldDB" id="A0A8X6FUN7"/>
<organism evidence="1 2">
    <name type="scientific">Trichonephila clavata</name>
    <name type="common">Joro spider</name>
    <name type="synonym">Nephila clavata</name>
    <dbReference type="NCBI Taxonomy" id="2740835"/>
    <lineage>
        <taxon>Eukaryota</taxon>
        <taxon>Metazoa</taxon>
        <taxon>Ecdysozoa</taxon>
        <taxon>Arthropoda</taxon>
        <taxon>Chelicerata</taxon>
        <taxon>Arachnida</taxon>
        <taxon>Araneae</taxon>
        <taxon>Araneomorphae</taxon>
        <taxon>Entelegynae</taxon>
        <taxon>Araneoidea</taxon>
        <taxon>Nephilidae</taxon>
        <taxon>Trichonephila</taxon>
    </lineage>
</organism>
<sequence>MGCSSSPIRCDKTTPAPTSLASVCRIKSLEKSGANKMGWETSLDFSSSKAFSHFSSHAIFSFLSVGLERRLMAQLWHCNLGYNGHSTPPAREKTVPEFSWWVEGNLLWL</sequence>
<dbReference type="EMBL" id="BMAO01003637">
    <property type="protein sequence ID" value="GFQ89201.1"/>
    <property type="molecule type" value="Genomic_DNA"/>
</dbReference>